<organism evidence="3 4">
    <name type="scientific">Psychrobacter pasteurii</name>
    <dbReference type="NCBI Taxonomy" id="1945520"/>
    <lineage>
        <taxon>Bacteria</taxon>
        <taxon>Pseudomonadati</taxon>
        <taxon>Pseudomonadota</taxon>
        <taxon>Gammaproteobacteria</taxon>
        <taxon>Moraxellales</taxon>
        <taxon>Moraxellaceae</taxon>
        <taxon>Psychrobacter</taxon>
    </lineage>
</organism>
<dbReference type="STRING" id="1945520.A1019T_00032"/>
<dbReference type="InterPro" id="IPR011250">
    <property type="entry name" value="OMP/PagP_B-barrel"/>
</dbReference>
<protein>
    <recommendedName>
        <fullName evidence="2">Transferrin-binding protein B C-lobe/N-lobe beta-barrel domain-containing protein</fullName>
    </recommendedName>
</protein>
<dbReference type="SUPFAM" id="SSF56925">
    <property type="entry name" value="OMPA-like"/>
    <property type="match status" value="1"/>
</dbReference>
<evidence type="ECO:0000256" key="1">
    <source>
        <dbReference type="SAM" id="MobiDB-lite"/>
    </source>
</evidence>
<reference evidence="4" key="1">
    <citation type="submission" date="2017-02" db="EMBL/GenBank/DDBJ databases">
        <authorList>
            <person name="Mornico D."/>
        </authorList>
    </citation>
    <scope>NUCLEOTIDE SEQUENCE [LARGE SCALE GENOMIC DNA]</scope>
</reference>
<dbReference type="InterPro" id="IPR001677">
    <property type="entry name" value="TbpB_B_D"/>
</dbReference>
<evidence type="ECO:0000313" key="4">
    <source>
        <dbReference type="Proteomes" id="UP000188169"/>
    </source>
</evidence>
<evidence type="ECO:0000259" key="2">
    <source>
        <dbReference type="Pfam" id="PF01298"/>
    </source>
</evidence>
<dbReference type="AlphaFoldDB" id="A0A1R4EC47"/>
<sequence>MSPNSHSVLTSSTTKRLKTPLKASVVLLTTVILASCGSDSSWESYYNNPSELPTNPEPEPEPEPIPEPPVNEKHEPETDLTGFQSNTLSSKDGTFTDDAIGYAEIRNDKSDYTETKTVDGAVVPIDNGQGDNFTSYDKVTVRADMTKPDSVKEKVEINISGDSDTDYGNGFKLHTESTKVQGPVALDLNYSSVYKNFDSQMQIGHIYGDPNQSFLGDLARVSTVFVQGNATNLEDMKYMKELAQYNIDNNINDGTVSYTGVATYMENLHLKDGTRGGPVVDGTSQFDVDFINDSVKGELTFEGDLKYNPTGKVAINADITGNTFAGNVDGIDTAGGFYGEDAQFLGGVYQQAIERGGKGAQPGEGTTFQGTFGAEKQPAK</sequence>
<dbReference type="Proteomes" id="UP000188169">
    <property type="component" value="Unassembled WGS sequence"/>
</dbReference>
<dbReference type="EMBL" id="FUGD01000021">
    <property type="protein sequence ID" value="SJM36074.1"/>
    <property type="molecule type" value="Genomic_DNA"/>
</dbReference>
<dbReference type="RefSeq" id="WP_077447483.1">
    <property type="nucleotide sequence ID" value="NZ_FUGD01000021.1"/>
</dbReference>
<feature type="compositionally biased region" description="Polar residues" evidence="1">
    <location>
        <begin position="81"/>
        <end position="93"/>
    </location>
</feature>
<dbReference type="Gene3D" id="2.40.160.90">
    <property type="match status" value="1"/>
</dbReference>
<feature type="region of interest" description="Disordered" evidence="1">
    <location>
        <begin position="356"/>
        <end position="380"/>
    </location>
</feature>
<feature type="domain" description="Transferrin-binding protein B C-lobe/N-lobe beta-barrel" evidence="2">
    <location>
        <begin position="253"/>
        <end position="376"/>
    </location>
</feature>
<feature type="region of interest" description="Disordered" evidence="1">
    <location>
        <begin position="45"/>
        <end position="95"/>
    </location>
</feature>
<proteinExistence type="predicted"/>
<keyword evidence="4" id="KW-1185">Reference proteome</keyword>
<gene>
    <name evidence="3" type="ORF">A1019T_00032</name>
</gene>
<dbReference type="Pfam" id="PF01298">
    <property type="entry name" value="TbpB_B_D"/>
    <property type="match status" value="1"/>
</dbReference>
<name>A0A1R4EC47_9GAMM</name>
<evidence type="ECO:0000313" key="3">
    <source>
        <dbReference type="EMBL" id="SJM36074.1"/>
    </source>
</evidence>
<accession>A0A1R4EC47</accession>
<dbReference type="OrthoDB" id="6660701at2"/>